<reference evidence="1 3" key="1">
    <citation type="journal article" date="2019" name="Nat. Med.">
        <title>A library of human gut bacterial isolates paired with longitudinal multiomics data enables mechanistic microbiome research.</title>
        <authorList>
            <person name="Poyet M."/>
            <person name="Groussin M."/>
            <person name="Gibbons S.M."/>
            <person name="Avila-Pacheco J."/>
            <person name="Jiang X."/>
            <person name="Kearney S.M."/>
            <person name="Perrotta A.R."/>
            <person name="Berdy B."/>
            <person name="Zhao S."/>
            <person name="Lieberman T.D."/>
            <person name="Swanson P.K."/>
            <person name="Smith M."/>
            <person name="Roesemann S."/>
            <person name="Alexander J.E."/>
            <person name="Rich S.A."/>
            <person name="Livny J."/>
            <person name="Vlamakis H."/>
            <person name="Clish C."/>
            <person name="Bullock K."/>
            <person name="Deik A."/>
            <person name="Scott J."/>
            <person name="Pierce K.A."/>
            <person name="Xavier R.J."/>
            <person name="Alm E.J."/>
        </authorList>
    </citation>
    <scope>NUCLEOTIDE SEQUENCE [LARGE SCALE GENOMIC DNA]</scope>
    <source>
        <strain evidence="1 3">BIOML-A1</strain>
    </source>
</reference>
<dbReference type="RefSeq" id="WP_009598098.1">
    <property type="nucleotide sequence ID" value="NZ_AP025581.1"/>
</dbReference>
<sequence length="510" mass="57880">MKRINSYILTGGVIILGLCGCTSNFDDYNKDPNRAEVGKANSSQMLEDLIFEGAGSMKYRTWRHNNEFMQYTVETSTLNQLHRFVLTDSEFKGAWNFCGRWAVNAIEMYKLAEKEENTNAQAIALTMKALYLSNMTDLFGDMPFKEAFKGIDENIMQPKFDDQKVIYDSLLMDLERANTLYTKTSTIDAKRDLLYNGDVTKWRKFTNSLYLRLLMRVSNRRDMNSAERIKTVFENPSQYPIFESNDDNATLKYSGTRPFVNDFGDNATDDSAMGERFINIMVDSSDPRISVYCNRVSSGANAGGYVGITSGAPASVISKQSADGASNSNNTTFRQYTSPYTFMTYSEVLFIKAEAIQRGMMDGEASETYYAAVTASLKQWIPDISESAVETFLQNGAVAYDATTEIIITQKYVSLFTVGYESWHEYRRTGYPLLVMGEAIRNDGVHPTRFPYPLVLRSSNKNYATQLAKMGEDNMKTPVWWSRKAVKLENPEEDNNLGYTGHKWDADIKW</sequence>
<evidence type="ECO:0000313" key="3">
    <source>
        <dbReference type="Proteomes" id="UP000324870"/>
    </source>
</evidence>
<dbReference type="SUPFAM" id="SSF48452">
    <property type="entry name" value="TPR-like"/>
    <property type="match status" value="1"/>
</dbReference>
<dbReference type="Proteomes" id="UP001181347">
    <property type="component" value="Unassembled WGS sequence"/>
</dbReference>
<evidence type="ECO:0000313" key="2">
    <source>
        <dbReference type="EMBL" id="MDU0261271.1"/>
    </source>
</evidence>
<keyword evidence="2" id="KW-0449">Lipoprotein</keyword>
<evidence type="ECO:0000313" key="4">
    <source>
        <dbReference type="Proteomes" id="UP001181347"/>
    </source>
</evidence>
<gene>
    <name evidence="1" type="ORF">F2A26_03450</name>
    <name evidence="2" type="ORF">RVH17_14355</name>
</gene>
<dbReference type="InterPro" id="IPR011990">
    <property type="entry name" value="TPR-like_helical_dom_sf"/>
</dbReference>
<name>A0AAE4RZ58_9BACT</name>
<dbReference type="Proteomes" id="UP000324870">
    <property type="component" value="Unassembled WGS sequence"/>
</dbReference>
<dbReference type="EMBL" id="JAWDES010000006">
    <property type="protein sequence ID" value="MDU0261271.1"/>
    <property type="molecule type" value="Genomic_DNA"/>
</dbReference>
<reference evidence="2" key="2">
    <citation type="submission" date="2023-10" db="EMBL/GenBank/DDBJ databases">
        <title>Genome Sequence of the Bacteria from From Gut Wall in Crohn's Disease.</title>
        <authorList>
            <person name="Rodriguez-Palacios A."/>
        </authorList>
    </citation>
    <scope>NUCLEOTIDE SEQUENCE</scope>
    <source>
        <strain evidence="2">CavFT-hAR58</strain>
    </source>
</reference>
<comment type="caution">
    <text evidence="2">The sequence shown here is derived from an EMBL/GenBank/DDBJ whole genome shotgun (WGS) entry which is preliminary data.</text>
</comment>
<accession>A0AAE4RZ58</accession>
<dbReference type="OMA" id="ISTQVWW"/>
<evidence type="ECO:0000313" key="1">
    <source>
        <dbReference type="EMBL" id="KAA3160278.1"/>
    </source>
</evidence>
<dbReference type="InterPro" id="IPR041662">
    <property type="entry name" value="SusD-like_2"/>
</dbReference>
<dbReference type="Gene3D" id="1.25.40.390">
    <property type="match status" value="1"/>
</dbReference>
<dbReference type="EMBL" id="VVND01000003">
    <property type="protein sequence ID" value="KAA3160278.1"/>
    <property type="molecule type" value="Genomic_DNA"/>
</dbReference>
<dbReference type="Pfam" id="PF12771">
    <property type="entry name" value="SusD-like_2"/>
    <property type="match status" value="1"/>
</dbReference>
<protein>
    <submittedName>
        <fullName evidence="2">SusD/RagB family nutrient-binding outer membrane lipoprotein</fullName>
    </submittedName>
</protein>
<dbReference type="AlphaFoldDB" id="A0AAE4RZ58"/>
<keyword evidence="3" id="KW-1185">Reference proteome</keyword>
<organism evidence="2 4">
    <name type="scientific">Alistipes finegoldii</name>
    <dbReference type="NCBI Taxonomy" id="214856"/>
    <lineage>
        <taxon>Bacteria</taxon>
        <taxon>Pseudomonadati</taxon>
        <taxon>Bacteroidota</taxon>
        <taxon>Bacteroidia</taxon>
        <taxon>Bacteroidales</taxon>
        <taxon>Rikenellaceae</taxon>
        <taxon>Alistipes</taxon>
    </lineage>
</organism>
<dbReference type="PROSITE" id="PS51257">
    <property type="entry name" value="PROKAR_LIPOPROTEIN"/>
    <property type="match status" value="1"/>
</dbReference>
<proteinExistence type="predicted"/>